<dbReference type="PANTHER" id="PTHR34580">
    <property type="match status" value="1"/>
</dbReference>
<evidence type="ECO:0000313" key="5">
    <source>
        <dbReference type="Proteomes" id="UP000017973"/>
    </source>
</evidence>
<dbReference type="eggNOG" id="COG2378">
    <property type="taxonomic scope" value="Bacteria"/>
</dbReference>
<evidence type="ECO:0000256" key="2">
    <source>
        <dbReference type="ARBA" id="ARBA00023163"/>
    </source>
</evidence>
<dbReference type="GO" id="GO:0003700">
    <property type="term" value="F:DNA-binding transcription factor activity"/>
    <property type="evidence" value="ECO:0007669"/>
    <property type="project" value="InterPro"/>
</dbReference>
<dbReference type="Proteomes" id="UP000017973">
    <property type="component" value="Unassembled WGS sequence"/>
</dbReference>
<dbReference type="InterPro" id="IPR028349">
    <property type="entry name" value="PafC-like"/>
</dbReference>
<dbReference type="InterPro" id="IPR036390">
    <property type="entry name" value="WH_DNA-bd_sf"/>
</dbReference>
<evidence type="ECO:0000313" key="4">
    <source>
        <dbReference type="EMBL" id="EST54168.1"/>
    </source>
</evidence>
<dbReference type="SUPFAM" id="SSF46785">
    <property type="entry name" value="Winged helix' DNA-binding domain"/>
    <property type="match status" value="1"/>
</dbReference>
<dbReference type="InterPro" id="IPR036388">
    <property type="entry name" value="WH-like_DNA-bd_sf"/>
</dbReference>
<dbReference type="PIRSF" id="PIRSF016838">
    <property type="entry name" value="PafC"/>
    <property type="match status" value="1"/>
</dbReference>
<dbReference type="Pfam" id="PF08279">
    <property type="entry name" value="HTH_11"/>
    <property type="match status" value="1"/>
</dbReference>
<dbReference type="STRING" id="1408254.T458_12350"/>
<dbReference type="PROSITE" id="PS51000">
    <property type="entry name" value="HTH_DEOR_2"/>
    <property type="match status" value="1"/>
</dbReference>
<proteinExistence type="predicted"/>
<feature type="domain" description="HTH deoR-type" evidence="3">
    <location>
        <begin position="17"/>
        <end position="75"/>
    </location>
</feature>
<dbReference type="InterPro" id="IPR026881">
    <property type="entry name" value="WYL_dom"/>
</dbReference>
<dbReference type="AlphaFoldDB" id="V6MFK7"/>
<dbReference type="Pfam" id="PF25583">
    <property type="entry name" value="WCX"/>
    <property type="match status" value="1"/>
</dbReference>
<dbReference type="EMBL" id="AYJU01000016">
    <property type="protein sequence ID" value="EST54168.1"/>
    <property type="molecule type" value="Genomic_DNA"/>
</dbReference>
<dbReference type="PROSITE" id="PS52050">
    <property type="entry name" value="WYL"/>
    <property type="match status" value="1"/>
</dbReference>
<dbReference type="InterPro" id="IPR057727">
    <property type="entry name" value="WCX_dom"/>
</dbReference>
<evidence type="ECO:0000259" key="3">
    <source>
        <dbReference type="PROSITE" id="PS51000"/>
    </source>
</evidence>
<dbReference type="Gene3D" id="1.10.10.10">
    <property type="entry name" value="Winged helix-like DNA-binding domain superfamily/Winged helix DNA-binding domain"/>
    <property type="match status" value="1"/>
</dbReference>
<evidence type="ECO:0000256" key="1">
    <source>
        <dbReference type="ARBA" id="ARBA00023015"/>
    </source>
</evidence>
<dbReference type="InterPro" id="IPR013196">
    <property type="entry name" value="HTH_11"/>
</dbReference>
<dbReference type="Pfam" id="PF13280">
    <property type="entry name" value="WYL"/>
    <property type="match status" value="1"/>
</dbReference>
<gene>
    <name evidence="4" type="ORF">T458_12350</name>
</gene>
<keyword evidence="2" id="KW-0804">Transcription</keyword>
<accession>V6MFK7</accession>
<protein>
    <submittedName>
        <fullName evidence="4">Transcriptional regulator</fullName>
    </submittedName>
</protein>
<name>V6MFK7_9BACL</name>
<organism evidence="4 5">
    <name type="scientific">Brevibacillus panacihumi W25</name>
    <dbReference type="NCBI Taxonomy" id="1408254"/>
    <lineage>
        <taxon>Bacteria</taxon>
        <taxon>Bacillati</taxon>
        <taxon>Bacillota</taxon>
        <taxon>Bacilli</taxon>
        <taxon>Bacillales</taxon>
        <taxon>Paenibacillaceae</taxon>
        <taxon>Brevibacillus</taxon>
    </lineage>
</organism>
<dbReference type="InterPro" id="IPR051534">
    <property type="entry name" value="CBASS_pafABC_assoc_protein"/>
</dbReference>
<dbReference type="HOGENOM" id="CLU_041141_5_0_9"/>
<reference evidence="4 5" key="1">
    <citation type="journal article" date="2014" name="Genome Announc.">
        <title>Draft Genome Sequence of Brevibacillus panacihumi Strain W25, a Halotolerant Hydrocarbon-Degrading Bacterium.</title>
        <authorList>
            <person name="Wang X."/>
            <person name="Jin D."/>
            <person name="Zhou L."/>
            <person name="Wu L."/>
            <person name="An W."/>
            <person name="Chen Y."/>
            <person name="Zhao L."/>
        </authorList>
    </citation>
    <scope>NUCLEOTIDE SEQUENCE [LARGE SCALE GENOMIC DNA]</scope>
    <source>
        <strain evidence="4 5">W25</strain>
    </source>
</reference>
<keyword evidence="1" id="KW-0805">Transcription regulation</keyword>
<dbReference type="PATRIC" id="fig|1408254.3.peg.2439"/>
<dbReference type="PANTHER" id="PTHR34580:SF1">
    <property type="entry name" value="PROTEIN PAFC"/>
    <property type="match status" value="1"/>
</dbReference>
<dbReference type="InterPro" id="IPR001034">
    <property type="entry name" value="DeoR_HTH"/>
</dbReference>
<comment type="caution">
    <text evidence="4">The sequence shown here is derived from an EMBL/GenBank/DDBJ whole genome shotgun (WGS) entry which is preliminary data.</text>
</comment>
<sequence>MVLFLTRRLHWRCRQLRADRMLSILLLLQNEGKKTAKELAERLEVSERTILRDMEALSMSGVPVYSERGSGGGWLLADGYRTSLTGIKAEEFLSLIVSAHPGLLTDLGIKKHFDATYQKLLASSPASIKNNIELIQKKFHIDGAGWHQAKESYPYLSTVQEAVWANLKLCIHYKRDQETLVRTVCPLGLVAKRSVWYFVADCDGALRTYRVSRIAHAEVLQESFPYPQEFHLANYWEASTAEFKQRLPRFPAKLKVSEQLLGRLEQENYITILEKAPGENGWLEATIQFATLEHACEMILGFGSLAQVLSPEELRIKVLAEIHAMLAGYENHPPLSSGT</sequence>
<keyword evidence="5" id="KW-1185">Reference proteome</keyword>